<dbReference type="PROSITE" id="PS50862">
    <property type="entry name" value="AA_TRNA_LIGASE_II"/>
    <property type="match status" value="1"/>
</dbReference>
<dbReference type="GO" id="GO:0006432">
    <property type="term" value="P:phenylalanyl-tRNA aminoacylation"/>
    <property type="evidence" value="ECO:0007669"/>
    <property type="project" value="TreeGrafter"/>
</dbReference>
<name>A0A0D6LUE1_9BILA</name>
<dbReference type="InterPro" id="IPR006195">
    <property type="entry name" value="aa-tRNA-synth_II"/>
</dbReference>
<gene>
    <name evidence="15" type="ORF">ANCCEY_06148</name>
</gene>
<dbReference type="GO" id="GO:0000049">
    <property type="term" value="F:tRNA binding"/>
    <property type="evidence" value="ECO:0007669"/>
    <property type="project" value="InterPro"/>
</dbReference>
<dbReference type="PANTHER" id="PTHR11538">
    <property type="entry name" value="PHENYLALANYL-TRNA SYNTHETASE"/>
    <property type="match status" value="1"/>
</dbReference>
<evidence type="ECO:0000256" key="10">
    <source>
        <dbReference type="ARBA" id="ARBA00023146"/>
    </source>
</evidence>
<proteinExistence type="inferred from homology"/>
<dbReference type="SUPFAM" id="SSF54991">
    <property type="entry name" value="Anticodon-binding domain of PheRS"/>
    <property type="match status" value="1"/>
</dbReference>
<reference evidence="15 16" key="1">
    <citation type="submission" date="2013-05" db="EMBL/GenBank/DDBJ databases">
        <title>Draft genome of the parasitic nematode Anyclostoma ceylanicum.</title>
        <authorList>
            <person name="Mitreva M."/>
        </authorList>
    </citation>
    <scope>NUCLEOTIDE SEQUENCE [LARGE SCALE GENOMIC DNA]</scope>
</reference>
<evidence type="ECO:0000256" key="4">
    <source>
        <dbReference type="ARBA" id="ARBA00022598"/>
    </source>
</evidence>
<evidence type="ECO:0000313" key="15">
    <source>
        <dbReference type="EMBL" id="EPB74783.1"/>
    </source>
</evidence>
<evidence type="ECO:0000256" key="9">
    <source>
        <dbReference type="ARBA" id="ARBA00023128"/>
    </source>
</evidence>
<comment type="subcellular location">
    <subcellularLocation>
        <location evidence="1">Mitochondrion matrix</location>
    </subcellularLocation>
</comment>
<dbReference type="GO" id="GO:0005759">
    <property type="term" value="C:mitochondrial matrix"/>
    <property type="evidence" value="ECO:0007669"/>
    <property type="project" value="UniProtKB-SubCell"/>
</dbReference>
<evidence type="ECO:0000256" key="7">
    <source>
        <dbReference type="ARBA" id="ARBA00022917"/>
    </source>
</evidence>
<dbReference type="FunFam" id="3.30.70.380:FF:000002">
    <property type="entry name" value="phenylalanine--tRNA ligase, mitochondrial"/>
    <property type="match status" value="1"/>
</dbReference>
<sequence>MWNLSPAVHGLLSRRLLLDQYNPLSLLKQRIVDHMHQSYRKSGGGSRSPLFTVCENEPRIVTVFENFDSLLTPPDHVSRRPSDTYYINKSHCLRAHTSAHQYQLLKEGLNAFLVFGDVYRRDEIDRTHYPCFHQLEGVRLFSQDELFNTPPGSELPILENGKRTPEKQEKHTQDAAKALEIQLKTTLEVFYEGKWMEVLGCGIMEQKLLESAGVGDRVGWAFGLGLERLAMILYGIPDIRLFWSKDSGFLSQFQGKSPTDEVKYKAISVHPQVLFDMSFFLPDGVVFNDMTANVNDTVRNVGGDLVEQVKLTDEFTNKKNRRSQTYRIVYRSHSKALTKDEVNVVHKQITDQLVEQYGVTMR</sequence>
<evidence type="ECO:0000259" key="14">
    <source>
        <dbReference type="PROSITE" id="PS51447"/>
    </source>
</evidence>
<dbReference type="GO" id="GO:0005524">
    <property type="term" value="F:ATP binding"/>
    <property type="evidence" value="ECO:0007669"/>
    <property type="project" value="UniProtKB-KW"/>
</dbReference>
<dbReference type="InterPro" id="IPR005121">
    <property type="entry name" value="Fdx_antiC-bd"/>
</dbReference>
<dbReference type="Pfam" id="PF03147">
    <property type="entry name" value="FDX-ACB"/>
    <property type="match status" value="1"/>
</dbReference>
<organism evidence="15 16">
    <name type="scientific">Ancylostoma ceylanicum</name>
    <dbReference type="NCBI Taxonomy" id="53326"/>
    <lineage>
        <taxon>Eukaryota</taxon>
        <taxon>Metazoa</taxon>
        <taxon>Ecdysozoa</taxon>
        <taxon>Nematoda</taxon>
        <taxon>Chromadorea</taxon>
        <taxon>Rhabditida</taxon>
        <taxon>Rhabditina</taxon>
        <taxon>Rhabditomorpha</taxon>
        <taxon>Strongyloidea</taxon>
        <taxon>Ancylostomatidae</taxon>
        <taxon>Ancylostomatinae</taxon>
        <taxon>Ancylostoma</taxon>
    </lineage>
</organism>
<dbReference type="AlphaFoldDB" id="A0A0D6LUE1"/>
<comment type="catalytic activity">
    <reaction evidence="12">
        <text>tRNA(Phe) + L-phenylalanine + ATP = L-phenylalanyl-tRNA(Phe) + AMP + diphosphate + H(+)</text>
        <dbReference type="Rhea" id="RHEA:19413"/>
        <dbReference type="Rhea" id="RHEA-COMP:9668"/>
        <dbReference type="Rhea" id="RHEA-COMP:9699"/>
        <dbReference type="ChEBI" id="CHEBI:15378"/>
        <dbReference type="ChEBI" id="CHEBI:30616"/>
        <dbReference type="ChEBI" id="CHEBI:33019"/>
        <dbReference type="ChEBI" id="CHEBI:58095"/>
        <dbReference type="ChEBI" id="CHEBI:78442"/>
        <dbReference type="ChEBI" id="CHEBI:78531"/>
        <dbReference type="ChEBI" id="CHEBI:456215"/>
        <dbReference type="EC" id="6.1.1.20"/>
    </reaction>
</comment>
<comment type="similarity">
    <text evidence="2">Belongs to the class-II aminoacyl-tRNA synthetase family.</text>
</comment>
<keyword evidence="9" id="KW-0496">Mitochondrion</keyword>
<dbReference type="SMART" id="SM00896">
    <property type="entry name" value="FDX-ACB"/>
    <property type="match status" value="1"/>
</dbReference>
<evidence type="ECO:0000256" key="8">
    <source>
        <dbReference type="ARBA" id="ARBA00022946"/>
    </source>
</evidence>
<keyword evidence="7" id="KW-0648">Protein biosynthesis</keyword>
<dbReference type="Gene3D" id="3.30.70.380">
    <property type="entry name" value="Ferrodoxin-fold anticodon-binding domain"/>
    <property type="match status" value="1"/>
</dbReference>
<evidence type="ECO:0000256" key="2">
    <source>
        <dbReference type="ARBA" id="ARBA00008226"/>
    </source>
</evidence>
<evidence type="ECO:0000256" key="6">
    <source>
        <dbReference type="ARBA" id="ARBA00022840"/>
    </source>
</evidence>
<dbReference type="SUPFAM" id="SSF55681">
    <property type="entry name" value="Class II aaRS and biotin synthetases"/>
    <property type="match status" value="1"/>
</dbReference>
<keyword evidence="4 15" id="KW-0436">Ligase</keyword>
<feature type="domain" description="FDX-ACB" evidence="14">
    <location>
        <begin position="268"/>
        <end position="362"/>
    </location>
</feature>
<dbReference type="InterPro" id="IPR036690">
    <property type="entry name" value="Fdx_antiC-bd_sf"/>
</dbReference>
<evidence type="ECO:0000256" key="12">
    <source>
        <dbReference type="ARBA" id="ARBA00049255"/>
    </source>
</evidence>
<evidence type="ECO:0000259" key="13">
    <source>
        <dbReference type="PROSITE" id="PS50862"/>
    </source>
</evidence>
<keyword evidence="6" id="KW-0067">ATP-binding</keyword>
<keyword evidence="10" id="KW-0030">Aminoacyl-tRNA synthetase</keyword>
<dbReference type="EMBL" id="KE124929">
    <property type="protein sequence ID" value="EPB74783.1"/>
    <property type="molecule type" value="Genomic_DNA"/>
</dbReference>
<protein>
    <recommendedName>
        <fullName evidence="3">phenylalanine--tRNA ligase</fullName>
        <ecNumber evidence="3">6.1.1.20</ecNumber>
    </recommendedName>
    <alternativeName>
        <fullName evidence="11">Phenylalanyl-tRNA synthetase</fullName>
    </alternativeName>
</protein>
<evidence type="ECO:0000256" key="1">
    <source>
        <dbReference type="ARBA" id="ARBA00004305"/>
    </source>
</evidence>
<keyword evidence="8" id="KW-0809">Transit peptide</keyword>
<keyword evidence="5" id="KW-0547">Nucleotide-binding</keyword>
<dbReference type="GO" id="GO:0004826">
    <property type="term" value="F:phenylalanine-tRNA ligase activity"/>
    <property type="evidence" value="ECO:0007669"/>
    <property type="project" value="UniProtKB-EC"/>
</dbReference>
<evidence type="ECO:0000313" key="16">
    <source>
        <dbReference type="Proteomes" id="UP000054495"/>
    </source>
</evidence>
<accession>A0A0D6LUE1</accession>
<dbReference type="PANTHER" id="PTHR11538:SF41">
    <property type="entry name" value="PHENYLALANINE--TRNA LIGASE, MITOCHONDRIAL"/>
    <property type="match status" value="1"/>
</dbReference>
<feature type="domain" description="Aminoacyl-transfer RNA synthetases class-II family profile" evidence="13">
    <location>
        <begin position="102"/>
        <end position="282"/>
    </location>
</feature>
<evidence type="ECO:0000256" key="11">
    <source>
        <dbReference type="ARBA" id="ARBA00031194"/>
    </source>
</evidence>
<evidence type="ECO:0000256" key="3">
    <source>
        <dbReference type="ARBA" id="ARBA00012814"/>
    </source>
</evidence>
<keyword evidence="16" id="KW-1185">Reference proteome</keyword>
<dbReference type="Gene3D" id="3.30.930.10">
    <property type="entry name" value="Bira Bifunctional Protein, Domain 2"/>
    <property type="match status" value="2"/>
</dbReference>
<evidence type="ECO:0000256" key="5">
    <source>
        <dbReference type="ARBA" id="ARBA00022741"/>
    </source>
</evidence>
<dbReference type="InterPro" id="IPR002319">
    <property type="entry name" value="Phenylalanyl-tRNA_Synthase"/>
</dbReference>
<dbReference type="Proteomes" id="UP000054495">
    <property type="component" value="Unassembled WGS sequence"/>
</dbReference>
<dbReference type="PROSITE" id="PS51447">
    <property type="entry name" value="FDX_ACB"/>
    <property type="match status" value="1"/>
</dbReference>
<dbReference type="InterPro" id="IPR045864">
    <property type="entry name" value="aa-tRNA-synth_II/BPL/LPL"/>
</dbReference>
<dbReference type="Pfam" id="PF01409">
    <property type="entry name" value="tRNA-synt_2d"/>
    <property type="match status" value="2"/>
</dbReference>
<dbReference type="EC" id="6.1.1.20" evidence="3"/>